<evidence type="ECO:0000259" key="3">
    <source>
        <dbReference type="Pfam" id="PF12229"/>
    </source>
</evidence>
<dbReference type="AlphaFoldDB" id="A0A2A9EBI1"/>
<comment type="caution">
    <text evidence="4">The sequence shown here is derived from an EMBL/GenBank/DDBJ whole genome shotgun (WGS) entry which is preliminary data.</text>
</comment>
<feature type="region of interest" description="Disordered" evidence="1">
    <location>
        <begin position="1"/>
        <end position="25"/>
    </location>
</feature>
<keyword evidence="2" id="KW-0472">Membrane</keyword>
<organism evidence="4 5">
    <name type="scientific">Flavimobilis soli</name>
    <dbReference type="NCBI Taxonomy" id="442709"/>
    <lineage>
        <taxon>Bacteria</taxon>
        <taxon>Bacillati</taxon>
        <taxon>Actinomycetota</taxon>
        <taxon>Actinomycetes</taxon>
        <taxon>Micrococcales</taxon>
        <taxon>Jonesiaceae</taxon>
        <taxon>Flavimobilis</taxon>
    </lineage>
</organism>
<dbReference type="EMBL" id="PDJH01000001">
    <property type="protein sequence ID" value="PFG36163.1"/>
    <property type="molecule type" value="Genomic_DNA"/>
</dbReference>
<dbReference type="InterPro" id="IPR052913">
    <property type="entry name" value="Glycopeptide_resist_protein"/>
</dbReference>
<proteinExistence type="predicted"/>
<keyword evidence="2" id="KW-0812">Transmembrane</keyword>
<dbReference type="Pfam" id="PF04294">
    <property type="entry name" value="VanW"/>
    <property type="match status" value="1"/>
</dbReference>
<sequence length="587" mass="61117">MAKSDETTGSKASPLDGFDQDGPRRSRTPKVLAWTGTGLVVLVGLYVAGQWAVADKVARGTTVAGVQIGGKSATDAAAALEAGLADRLTSPIAVEAGGLTAEIDPESAGLALDAAGTVDGLVGFDLAPAHLWYTLVGGDDVTPRVTVDDAALDAELTAAAEALRVEPVDGAVVFADGQVTATPATAGSEVDVDAAREVVVTSWLTAEGPLSLPVVTKEPTVTQEETDAALALGRSLVSAPVRVEVADQKAELPISVLASAASFVPADGNLELQLDKDAIAEAVLDRTTDLEKKAADAKFVFSKGKPVIKGGDSGLGLDRDALATAVLAAGTANGDRTAKVELVPVDAKESKEKLESLGVKEVVAEFSTPLGASTAARIHNLELGAKRVTGQLVLPGETWSLTETLAPITAENGYRAAGIVNNGQLTEGVGGGLSQMATTTYNVGFLLGIEDVEHRPHSYYFSRYPEGREATIYVGSIDMRFKNDTPYGILLQSFVKDGKVTVRAWSTPYYEVKSTTSGRSGVVYPKTQYSTAPGCIAQGAGSPGFTVTVTRKVYLEGELVKDEPRTWRYNPQNAVVCGKAPSDKKKD</sequence>
<feature type="domain" description="YoaR-like putative peptidoglycan binding" evidence="3">
    <location>
        <begin position="263"/>
        <end position="333"/>
    </location>
</feature>
<dbReference type="InterPro" id="IPR007391">
    <property type="entry name" value="Vancomycin_resist_VanW"/>
</dbReference>
<feature type="domain" description="YoaR-like putative peptidoglycan binding" evidence="3">
    <location>
        <begin position="138"/>
        <end position="197"/>
    </location>
</feature>
<protein>
    <submittedName>
        <fullName evidence="4">Vancomycin resistance protein YoaR</fullName>
    </submittedName>
</protein>
<gene>
    <name evidence="4" type="ORF">ATL41_0872</name>
</gene>
<keyword evidence="2" id="KW-1133">Transmembrane helix</keyword>
<dbReference type="RefSeq" id="WP_098457370.1">
    <property type="nucleotide sequence ID" value="NZ_PDJH01000001.1"/>
</dbReference>
<evidence type="ECO:0000256" key="1">
    <source>
        <dbReference type="SAM" id="MobiDB-lite"/>
    </source>
</evidence>
<dbReference type="Pfam" id="PF12229">
    <property type="entry name" value="PG_binding_4"/>
    <property type="match status" value="2"/>
</dbReference>
<dbReference type="Proteomes" id="UP000221394">
    <property type="component" value="Unassembled WGS sequence"/>
</dbReference>
<evidence type="ECO:0000256" key="2">
    <source>
        <dbReference type="SAM" id="Phobius"/>
    </source>
</evidence>
<dbReference type="OrthoDB" id="9813301at2"/>
<accession>A0A2A9EBI1</accession>
<evidence type="ECO:0000313" key="5">
    <source>
        <dbReference type="Proteomes" id="UP000221394"/>
    </source>
</evidence>
<reference evidence="4 5" key="1">
    <citation type="submission" date="2017-10" db="EMBL/GenBank/DDBJ databases">
        <title>Sequencing the genomes of 1000 actinobacteria strains.</title>
        <authorList>
            <person name="Klenk H.-P."/>
        </authorList>
    </citation>
    <scope>NUCLEOTIDE SEQUENCE [LARGE SCALE GENOMIC DNA]</scope>
    <source>
        <strain evidence="4 5">DSM 21574</strain>
    </source>
</reference>
<dbReference type="PANTHER" id="PTHR35788">
    <property type="entry name" value="EXPORTED PROTEIN-RELATED"/>
    <property type="match status" value="1"/>
</dbReference>
<dbReference type="InterPro" id="IPR022029">
    <property type="entry name" value="YoaR-like_PG-bd"/>
</dbReference>
<feature type="transmembrane region" description="Helical" evidence="2">
    <location>
        <begin position="31"/>
        <end position="53"/>
    </location>
</feature>
<keyword evidence="5" id="KW-1185">Reference proteome</keyword>
<evidence type="ECO:0000313" key="4">
    <source>
        <dbReference type="EMBL" id="PFG36163.1"/>
    </source>
</evidence>
<name>A0A2A9EBI1_9MICO</name>
<dbReference type="PANTHER" id="PTHR35788:SF1">
    <property type="entry name" value="EXPORTED PROTEIN"/>
    <property type="match status" value="1"/>
</dbReference>